<dbReference type="Pfam" id="PF03706">
    <property type="entry name" value="LPG_synthase_TM"/>
    <property type="match status" value="1"/>
</dbReference>
<organism evidence="7 8">
    <name type="scientific">Salinibacillus xinjiangensis</name>
    <dbReference type="NCBI Taxonomy" id="1229268"/>
    <lineage>
        <taxon>Bacteria</taxon>
        <taxon>Bacillati</taxon>
        <taxon>Bacillota</taxon>
        <taxon>Bacilli</taxon>
        <taxon>Bacillales</taxon>
        <taxon>Bacillaceae</taxon>
        <taxon>Salinibacillus</taxon>
    </lineage>
</organism>
<dbReference type="RefSeq" id="WP_153727012.1">
    <property type="nucleotide sequence ID" value="NZ_WJNH01000001.1"/>
</dbReference>
<dbReference type="InterPro" id="IPR022791">
    <property type="entry name" value="L-PG_synthase/AglD"/>
</dbReference>
<reference evidence="7 8" key="1">
    <citation type="submission" date="2019-11" db="EMBL/GenBank/DDBJ databases">
        <authorList>
            <person name="Li J."/>
        </authorList>
    </citation>
    <scope>NUCLEOTIDE SEQUENCE [LARGE SCALE GENOMIC DNA]</scope>
    <source>
        <strain evidence="7 8">J4</strain>
    </source>
</reference>
<evidence type="ECO:0000313" key="8">
    <source>
        <dbReference type="Proteomes" id="UP000480185"/>
    </source>
</evidence>
<evidence type="ECO:0000313" key="7">
    <source>
        <dbReference type="EMBL" id="MRG85059.1"/>
    </source>
</evidence>
<evidence type="ECO:0000256" key="4">
    <source>
        <dbReference type="ARBA" id="ARBA00022989"/>
    </source>
</evidence>
<dbReference type="OrthoDB" id="2043401at2"/>
<evidence type="ECO:0000256" key="3">
    <source>
        <dbReference type="ARBA" id="ARBA00022692"/>
    </source>
</evidence>
<evidence type="ECO:0000256" key="6">
    <source>
        <dbReference type="RuleBase" id="RU363042"/>
    </source>
</evidence>
<comment type="similarity">
    <text evidence="6">Belongs to the LPG synthase family.</text>
</comment>
<dbReference type="AlphaFoldDB" id="A0A6G1X2A4"/>
<proteinExistence type="inferred from homology"/>
<dbReference type="GO" id="GO:0006629">
    <property type="term" value="P:lipid metabolic process"/>
    <property type="evidence" value="ECO:0007669"/>
    <property type="project" value="UniProtKB-KW"/>
</dbReference>
<sequence length="292" mass="34060">MMRRISFHSVINIFFLFTSLFVLSVMVLDKVDDVTVSISPITFGVIAVSVFLYIAIHAVKCARFYLILMEFRIPALQFIKLYIKTTFVSITFPFKIGEVFKFYSFGKQIKSFRISFLGMLTERFFDSCILLLFLIPYELVTSEKISYLSVLLLLFIVFFLFVYLFFPSTYRYLNEFMVKKVHSLKAVKALKALEHGKSLYRTQKLLVTGRSPFILLLSIVAWILEFSLFSLFVSFFVQGNSVFTVFHRYLTSVLSQSNDSFFVYYFVFGAIIFSLTTLSIYGFQFLKGRINR</sequence>
<accession>A0A6G1X2A4</accession>
<dbReference type="EC" id="2.3.2.3" evidence="6"/>
<keyword evidence="6" id="KW-0046">Antibiotic resistance</keyword>
<keyword evidence="5 6" id="KW-0472">Membrane</keyword>
<dbReference type="GO" id="GO:0005886">
    <property type="term" value="C:plasma membrane"/>
    <property type="evidence" value="ECO:0007669"/>
    <property type="project" value="UniProtKB-SubCell"/>
</dbReference>
<feature type="transmembrane region" description="Helical" evidence="6">
    <location>
        <begin position="114"/>
        <end position="135"/>
    </location>
</feature>
<evidence type="ECO:0000256" key="2">
    <source>
        <dbReference type="ARBA" id="ARBA00022475"/>
    </source>
</evidence>
<keyword evidence="6" id="KW-0808">Transferase</keyword>
<feature type="transmembrane region" description="Helical" evidence="6">
    <location>
        <begin position="7"/>
        <end position="28"/>
    </location>
</feature>
<gene>
    <name evidence="6" type="primary">mprF</name>
    <name evidence="7" type="ORF">GH754_01810</name>
</gene>
<keyword evidence="2" id="KW-1003">Cell membrane</keyword>
<dbReference type="EMBL" id="WJNH01000001">
    <property type="protein sequence ID" value="MRG85059.1"/>
    <property type="molecule type" value="Genomic_DNA"/>
</dbReference>
<keyword evidence="3 6" id="KW-0812">Transmembrane</keyword>
<comment type="subcellular location">
    <subcellularLocation>
        <location evidence="1 6">Cell membrane</location>
        <topology evidence="1 6">Multi-pass membrane protein</topology>
    </subcellularLocation>
</comment>
<dbReference type="GO" id="GO:0046677">
    <property type="term" value="P:response to antibiotic"/>
    <property type="evidence" value="ECO:0007669"/>
    <property type="project" value="UniProtKB-KW"/>
</dbReference>
<comment type="caution">
    <text evidence="7">The sequence shown here is derived from an EMBL/GenBank/DDBJ whole genome shotgun (WGS) entry which is preliminary data.</text>
</comment>
<feature type="transmembrane region" description="Helical" evidence="6">
    <location>
        <begin position="34"/>
        <end position="56"/>
    </location>
</feature>
<comment type="catalytic activity">
    <reaction evidence="6">
        <text>L-lysyl-tRNA(Lys) + a 1,2-diacyl-sn-glycero-3-phospho-(1'-sn-glycerol) = a 1,2-diacyl-sn-glycero-3-phospho-1'-(3'-O-L-lysyl)-sn-glycerol + tRNA(Lys)</text>
        <dbReference type="Rhea" id="RHEA:10668"/>
        <dbReference type="Rhea" id="RHEA-COMP:9696"/>
        <dbReference type="Rhea" id="RHEA-COMP:9697"/>
        <dbReference type="ChEBI" id="CHEBI:64716"/>
        <dbReference type="ChEBI" id="CHEBI:75792"/>
        <dbReference type="ChEBI" id="CHEBI:78442"/>
        <dbReference type="ChEBI" id="CHEBI:78529"/>
        <dbReference type="EC" id="2.3.2.3"/>
    </reaction>
</comment>
<keyword evidence="6" id="KW-0443">Lipid metabolism</keyword>
<feature type="transmembrane region" description="Helical" evidence="6">
    <location>
        <begin position="147"/>
        <end position="166"/>
    </location>
</feature>
<protein>
    <recommendedName>
        <fullName evidence="6">Phosphatidylglycerol lysyltransferase</fullName>
        <ecNumber evidence="6">2.3.2.3</ecNumber>
    </recommendedName>
    <alternativeName>
        <fullName evidence="6">Lysylphosphatidylglycerol synthase</fullName>
    </alternativeName>
</protein>
<dbReference type="Proteomes" id="UP000480185">
    <property type="component" value="Unassembled WGS sequence"/>
</dbReference>
<feature type="transmembrane region" description="Helical" evidence="6">
    <location>
        <begin position="213"/>
        <end position="237"/>
    </location>
</feature>
<evidence type="ECO:0000256" key="5">
    <source>
        <dbReference type="ARBA" id="ARBA00023136"/>
    </source>
</evidence>
<name>A0A6G1X2A4_9BACI</name>
<feature type="transmembrane region" description="Helical" evidence="6">
    <location>
        <begin position="262"/>
        <end position="283"/>
    </location>
</feature>
<evidence type="ECO:0000256" key="1">
    <source>
        <dbReference type="ARBA" id="ARBA00004651"/>
    </source>
</evidence>
<keyword evidence="4 6" id="KW-1133">Transmembrane helix</keyword>
<keyword evidence="8" id="KW-1185">Reference proteome</keyword>
<comment type="function">
    <text evidence="6">Catalyzes the transfer of a lysyl group from L-lysyl-tRNA(Lys) to membrane-bound phosphatidylglycerol (PG), which produces lysylphosphatidylglycerol (LPG), a major component of the bacterial membrane with a positive net charge. LPG synthesis contributes to bacterial virulence as it is involved in the resistance mechanism against cationic antimicrobial peptides (CAMP) produces by the host's immune system (defensins, cathelicidins) and by the competing microorganisms.</text>
</comment>
<dbReference type="GO" id="GO:0050071">
    <property type="term" value="F:phosphatidylglycerol lysyltransferase activity"/>
    <property type="evidence" value="ECO:0007669"/>
    <property type="project" value="UniProtKB-EC"/>
</dbReference>